<comment type="caution">
    <text evidence="2">The sequence shown here is derived from an EMBL/GenBank/DDBJ whole genome shotgun (WGS) entry which is preliminary data.</text>
</comment>
<reference evidence="2" key="1">
    <citation type="submission" date="2023-10" db="EMBL/GenBank/DDBJ databases">
        <authorList>
            <person name="Chen Y."/>
            <person name="Shah S."/>
            <person name="Dougan E. K."/>
            <person name="Thang M."/>
            <person name="Chan C."/>
        </authorList>
    </citation>
    <scope>NUCLEOTIDE SEQUENCE [LARGE SCALE GENOMIC DNA]</scope>
</reference>
<name>A0ABN9X773_9DINO</name>
<gene>
    <name evidence="2" type="ORF">PCOR1329_LOCUS74063</name>
</gene>
<evidence type="ECO:0000313" key="3">
    <source>
        <dbReference type="Proteomes" id="UP001189429"/>
    </source>
</evidence>
<proteinExistence type="predicted"/>
<protein>
    <submittedName>
        <fullName evidence="2">Uncharacterized protein</fullName>
    </submittedName>
</protein>
<evidence type="ECO:0000256" key="1">
    <source>
        <dbReference type="SAM" id="MobiDB-lite"/>
    </source>
</evidence>
<feature type="region of interest" description="Disordered" evidence="1">
    <location>
        <begin position="14"/>
        <end position="73"/>
    </location>
</feature>
<accession>A0ABN9X773</accession>
<sequence>MLSWDATLHVMFGRGSATHDMPRGAWDSRNGIPDGPQKAPKDPSTPVQEAAEKALQGQKSNRRAAQESSKTARNFNMMLAAARARRLLQLSPTGMAFEFSSPELAT</sequence>
<dbReference type="Proteomes" id="UP001189429">
    <property type="component" value="Unassembled WGS sequence"/>
</dbReference>
<evidence type="ECO:0000313" key="2">
    <source>
        <dbReference type="EMBL" id="CAK0895276.1"/>
    </source>
</evidence>
<keyword evidence="3" id="KW-1185">Reference proteome</keyword>
<dbReference type="EMBL" id="CAUYUJ010020015">
    <property type="protein sequence ID" value="CAK0895276.1"/>
    <property type="molecule type" value="Genomic_DNA"/>
</dbReference>
<organism evidence="2 3">
    <name type="scientific">Prorocentrum cordatum</name>
    <dbReference type="NCBI Taxonomy" id="2364126"/>
    <lineage>
        <taxon>Eukaryota</taxon>
        <taxon>Sar</taxon>
        <taxon>Alveolata</taxon>
        <taxon>Dinophyceae</taxon>
        <taxon>Prorocentrales</taxon>
        <taxon>Prorocentraceae</taxon>
        <taxon>Prorocentrum</taxon>
    </lineage>
</organism>